<sequence length="163" mass="18585">MMSIAPNTKHRWDIVLAPDKAPRKFLQNSILQTFTTPNFHTGKISFMAAEDPQTDNQVWHLVTVRSGGHLSILSWRQWLILQYGILSEFQSTIVYYELSGTFMHSGFQDRSVTTLLVYAIHHMDAKNTFLNGVLDTEIYLWDLAGMPVPAGHCLKMKKAIYGL</sequence>
<dbReference type="EMBL" id="LAVV01011692">
    <property type="protein sequence ID" value="KNZ47474.1"/>
    <property type="molecule type" value="Genomic_DNA"/>
</dbReference>
<keyword evidence="2" id="KW-1185">Reference proteome</keyword>
<comment type="caution">
    <text evidence="1">The sequence shown here is derived from an EMBL/GenBank/DDBJ whole genome shotgun (WGS) entry which is preliminary data.</text>
</comment>
<gene>
    <name evidence="1" type="ORF">VP01_6376g1</name>
</gene>
<feature type="non-terminal residue" evidence="1">
    <location>
        <position position="163"/>
    </location>
</feature>
<reference evidence="1 2" key="1">
    <citation type="submission" date="2015-08" db="EMBL/GenBank/DDBJ databases">
        <title>Next Generation Sequencing and Analysis of the Genome of Puccinia sorghi L Schw, the Causal Agent of Maize Common Rust.</title>
        <authorList>
            <person name="Rochi L."/>
            <person name="Burguener G."/>
            <person name="Darino M."/>
            <person name="Turjanski A."/>
            <person name="Kreff E."/>
            <person name="Dieguez M.J."/>
            <person name="Sacco F."/>
        </authorList>
    </citation>
    <scope>NUCLEOTIDE SEQUENCE [LARGE SCALE GENOMIC DNA]</scope>
    <source>
        <strain evidence="1 2">RO10H11247</strain>
    </source>
</reference>
<proteinExistence type="predicted"/>
<name>A0A0L6UG00_9BASI</name>
<dbReference type="OrthoDB" id="413361at2759"/>
<dbReference type="Proteomes" id="UP000037035">
    <property type="component" value="Unassembled WGS sequence"/>
</dbReference>
<accession>A0A0L6UG00</accession>
<evidence type="ECO:0000313" key="2">
    <source>
        <dbReference type="Proteomes" id="UP000037035"/>
    </source>
</evidence>
<dbReference type="AlphaFoldDB" id="A0A0L6UG00"/>
<evidence type="ECO:0000313" key="1">
    <source>
        <dbReference type="EMBL" id="KNZ47474.1"/>
    </source>
</evidence>
<protein>
    <recommendedName>
        <fullName evidence="3">Reverse transcriptase Ty1/copia-type domain-containing protein</fullName>
    </recommendedName>
</protein>
<organism evidence="1 2">
    <name type="scientific">Puccinia sorghi</name>
    <dbReference type="NCBI Taxonomy" id="27349"/>
    <lineage>
        <taxon>Eukaryota</taxon>
        <taxon>Fungi</taxon>
        <taxon>Dikarya</taxon>
        <taxon>Basidiomycota</taxon>
        <taxon>Pucciniomycotina</taxon>
        <taxon>Pucciniomycetes</taxon>
        <taxon>Pucciniales</taxon>
        <taxon>Pucciniaceae</taxon>
        <taxon>Puccinia</taxon>
    </lineage>
</organism>
<dbReference type="VEuPathDB" id="FungiDB:VP01_6376g1"/>
<evidence type="ECO:0008006" key="3">
    <source>
        <dbReference type="Google" id="ProtNLM"/>
    </source>
</evidence>